<protein>
    <submittedName>
        <fullName evidence="1">Uncharacterized protein</fullName>
    </submittedName>
</protein>
<name>A0A0A9G3A9_ARUDO</name>
<evidence type="ECO:0000313" key="1">
    <source>
        <dbReference type="EMBL" id="JAE19565.1"/>
    </source>
</evidence>
<reference evidence="1" key="1">
    <citation type="submission" date="2014-09" db="EMBL/GenBank/DDBJ databases">
        <authorList>
            <person name="Magalhaes I.L.F."/>
            <person name="Oliveira U."/>
            <person name="Santos F.R."/>
            <person name="Vidigal T.H.D.A."/>
            <person name="Brescovit A.D."/>
            <person name="Santos A.J."/>
        </authorList>
    </citation>
    <scope>NUCLEOTIDE SEQUENCE</scope>
    <source>
        <tissue evidence="1">Shoot tissue taken approximately 20 cm above the soil surface</tissue>
    </source>
</reference>
<accession>A0A0A9G3A9</accession>
<dbReference type="AlphaFoldDB" id="A0A0A9G3A9"/>
<dbReference type="EMBL" id="GBRH01178331">
    <property type="protein sequence ID" value="JAE19565.1"/>
    <property type="molecule type" value="Transcribed_RNA"/>
</dbReference>
<reference evidence="1" key="2">
    <citation type="journal article" date="2015" name="Data Brief">
        <title>Shoot transcriptome of the giant reed, Arundo donax.</title>
        <authorList>
            <person name="Barrero R.A."/>
            <person name="Guerrero F.D."/>
            <person name="Moolhuijzen P."/>
            <person name="Goolsby J.A."/>
            <person name="Tidwell J."/>
            <person name="Bellgard S.E."/>
            <person name="Bellgard M.I."/>
        </authorList>
    </citation>
    <scope>NUCLEOTIDE SEQUENCE</scope>
    <source>
        <tissue evidence="1">Shoot tissue taken approximately 20 cm above the soil surface</tissue>
    </source>
</reference>
<organism evidence="1">
    <name type="scientific">Arundo donax</name>
    <name type="common">Giant reed</name>
    <name type="synonym">Donax arundinaceus</name>
    <dbReference type="NCBI Taxonomy" id="35708"/>
    <lineage>
        <taxon>Eukaryota</taxon>
        <taxon>Viridiplantae</taxon>
        <taxon>Streptophyta</taxon>
        <taxon>Embryophyta</taxon>
        <taxon>Tracheophyta</taxon>
        <taxon>Spermatophyta</taxon>
        <taxon>Magnoliopsida</taxon>
        <taxon>Liliopsida</taxon>
        <taxon>Poales</taxon>
        <taxon>Poaceae</taxon>
        <taxon>PACMAD clade</taxon>
        <taxon>Arundinoideae</taxon>
        <taxon>Arundineae</taxon>
        <taxon>Arundo</taxon>
    </lineage>
</organism>
<sequence length="40" mass="4826">MLKHNCFHDLLLCLTNSQINFSCRLNFVLIFYERLFVESC</sequence>
<proteinExistence type="predicted"/>